<organism evidence="1 2">
    <name type="scientific">Pseudocercospora eumusae</name>
    <dbReference type="NCBI Taxonomy" id="321146"/>
    <lineage>
        <taxon>Eukaryota</taxon>
        <taxon>Fungi</taxon>
        <taxon>Dikarya</taxon>
        <taxon>Ascomycota</taxon>
        <taxon>Pezizomycotina</taxon>
        <taxon>Dothideomycetes</taxon>
        <taxon>Dothideomycetidae</taxon>
        <taxon>Mycosphaerellales</taxon>
        <taxon>Mycosphaerellaceae</taxon>
        <taxon>Pseudocercospora</taxon>
    </lineage>
</organism>
<name>A0A139H3C8_9PEZI</name>
<proteinExistence type="predicted"/>
<gene>
    <name evidence="1" type="ORF">AC578_5671</name>
</gene>
<reference evidence="1 2" key="1">
    <citation type="submission" date="2015-07" db="EMBL/GenBank/DDBJ databases">
        <title>Comparative genomics of the Sigatoka disease complex on banana suggests a link between parallel evolutionary changes in Pseudocercospora fijiensis and Pseudocercospora eumusae and increased virulence on the banana host.</title>
        <authorList>
            <person name="Chang T.-C."/>
            <person name="Salvucci A."/>
            <person name="Crous P.W."/>
            <person name="Stergiopoulos I."/>
        </authorList>
    </citation>
    <scope>NUCLEOTIDE SEQUENCE [LARGE SCALE GENOMIC DNA]</scope>
    <source>
        <strain evidence="1 2">CBS 114824</strain>
    </source>
</reference>
<keyword evidence="2" id="KW-1185">Reference proteome</keyword>
<dbReference type="AlphaFoldDB" id="A0A139H3C8"/>
<comment type="caution">
    <text evidence="1">The sequence shown here is derived from an EMBL/GenBank/DDBJ whole genome shotgun (WGS) entry which is preliminary data.</text>
</comment>
<dbReference type="Proteomes" id="UP000070133">
    <property type="component" value="Unassembled WGS sequence"/>
</dbReference>
<evidence type="ECO:0000313" key="1">
    <source>
        <dbReference type="EMBL" id="KXS96944.1"/>
    </source>
</evidence>
<protein>
    <submittedName>
        <fullName evidence="1">Uncharacterized protein</fullName>
    </submittedName>
</protein>
<evidence type="ECO:0000313" key="2">
    <source>
        <dbReference type="Proteomes" id="UP000070133"/>
    </source>
</evidence>
<dbReference type="EMBL" id="LFZN01000158">
    <property type="protein sequence ID" value="KXS96944.1"/>
    <property type="molecule type" value="Genomic_DNA"/>
</dbReference>
<sequence>MGDVAASMMELNAKLLPLDKALQRALLYERGSSRIETAYRIFEGHICLLHFENPSTNDSQTSKHIEDVYVDRIVAKVALERKQNVSLAGPAPMASPGCSSSSIIVDRSTDASTTRSRLPKVIAVDLRLEVLTAYFDAEIGIKFINKNPLIILKAGFAPGFEHLVIFKMQLAHDSEDNDDKIFFYYDIELLDDKWVRPAPEAGFPQSLEDKSVADAAVFEAQMSLWNKRDKENGISRYHSAATCTMHYDRAWQEADHPYQREVVRVIQTPTNTVKTACYNDSIHGTSLTPRTFVSRLGASLVGLDRALYSADDDPSNDWKHSENDNVFKSRRGKDRNHRALCRLKARGIEINSHNTRASATLIEELALETSDQRRSARP</sequence>
<accession>A0A139H3C8</accession>